<dbReference type="AlphaFoldDB" id="A0A0D1BUN2"/>
<dbReference type="HOGENOM" id="CLU_1607988_0_0_9"/>
<comment type="caution">
    <text evidence="2">The sequence shown here is derived from an EMBL/GenBank/DDBJ whole genome shotgun (WGS) entry which is preliminary data.</text>
</comment>
<dbReference type="EMBL" id="JXSU01000007">
    <property type="protein sequence ID" value="KIS22471.1"/>
    <property type="molecule type" value="Genomic_DNA"/>
</dbReference>
<dbReference type="Proteomes" id="UP000032250">
    <property type="component" value="Unassembled WGS sequence"/>
</dbReference>
<evidence type="ECO:0000313" key="3">
    <source>
        <dbReference type="Proteomes" id="UP000032250"/>
    </source>
</evidence>
<evidence type="ECO:0000313" key="2">
    <source>
        <dbReference type="EMBL" id="KIS22471.1"/>
    </source>
</evidence>
<keyword evidence="1" id="KW-0812">Transmembrane</keyword>
<name>A0A0D1BUN2_CLOBO</name>
<keyword evidence="1" id="KW-1133">Transmembrane helix</keyword>
<dbReference type="RefSeq" id="WP_043031244.1">
    <property type="nucleotide sequence ID" value="NZ_JXSU01000007.1"/>
</dbReference>
<keyword evidence="1" id="KW-0472">Membrane</keyword>
<protein>
    <submittedName>
        <fullName evidence="2">Uncharacterized protein</fullName>
    </submittedName>
</protein>
<sequence length="185" mass="22191">MKNKKKLLIIITIFATCLIIYLFYKNENKSPYQYFIKQSEKQVEDNSKIYNMIDKLNKDEKDKLVSEIYSVRNIPKKEKKKIAISLFDEYINSMRTNWQYVKNNGGGTVVLTLTDYRITEAKFEKQEGNRFTFLMTYDIKCTDESNYWRAGNGQDRENNWIIGKFQYIDIVKYKDKYYIDNIYTG</sequence>
<organism evidence="2 3">
    <name type="scientific">Clostridium botulinum B2 450</name>
    <dbReference type="NCBI Taxonomy" id="1379739"/>
    <lineage>
        <taxon>Bacteria</taxon>
        <taxon>Bacillati</taxon>
        <taxon>Bacillota</taxon>
        <taxon>Clostridia</taxon>
        <taxon>Eubacteriales</taxon>
        <taxon>Clostridiaceae</taxon>
        <taxon>Clostridium</taxon>
    </lineage>
</organism>
<dbReference type="OrthoDB" id="1936326at2"/>
<proteinExistence type="predicted"/>
<gene>
    <name evidence="2" type="ORF">N495_02325</name>
</gene>
<dbReference type="PATRIC" id="fig|1379739.3.peg.770"/>
<evidence type="ECO:0000256" key="1">
    <source>
        <dbReference type="SAM" id="Phobius"/>
    </source>
</evidence>
<accession>A0A0D1BUN2</accession>
<reference evidence="2 3" key="1">
    <citation type="submission" date="2014-06" db="EMBL/GenBank/DDBJ databases">
        <title>Genome characterization of distinct group I Clostridium botulinum lineages.</title>
        <authorList>
            <person name="Giordani F."/>
            <person name="Anselmo A."/>
            <person name="Fillo S."/>
            <person name="Palozzi A.M."/>
            <person name="Fortunato A."/>
            <person name="Gentile B."/>
            <person name="Ciammaruconi A."/>
            <person name="Anniballi F."/>
            <person name="De Medici D."/>
            <person name="Lista F."/>
        </authorList>
    </citation>
    <scope>NUCLEOTIDE SEQUENCE [LARGE SCALE GENOMIC DNA]</scope>
    <source>
        <strain evidence="2 3">B2 450</strain>
    </source>
</reference>
<feature type="transmembrane region" description="Helical" evidence="1">
    <location>
        <begin position="7"/>
        <end position="24"/>
    </location>
</feature>